<dbReference type="InterPro" id="IPR016181">
    <property type="entry name" value="Acyl_CoA_acyltransferase"/>
</dbReference>
<dbReference type="InterPro" id="IPR023214">
    <property type="entry name" value="HAD_sf"/>
</dbReference>
<dbReference type="InterPro" id="IPR036514">
    <property type="entry name" value="SGNH_hydro_sf"/>
</dbReference>
<keyword evidence="2" id="KW-1185">Reference proteome</keyword>
<protein>
    <submittedName>
        <fullName evidence="1">HAD-superfamily phosphatase, subfamily IIIC/FkbH-like domain-containing protein</fullName>
    </submittedName>
</protein>
<dbReference type="NCBIfam" id="TIGR01681">
    <property type="entry name" value="HAD-SF-IIIC"/>
    <property type="match status" value="1"/>
</dbReference>
<reference evidence="2" key="1">
    <citation type="submission" date="2016-10" db="EMBL/GenBank/DDBJ databases">
        <authorList>
            <person name="Varghese N."/>
            <person name="Submissions S."/>
        </authorList>
    </citation>
    <scope>NUCLEOTIDE SEQUENCE [LARGE SCALE GENOMIC DNA]</scope>
    <source>
        <strain evidence="2">DSM 11005</strain>
    </source>
</reference>
<sequence length="557" mass="62752">MRIALLSNVTTDLLASMLKEINDIYLAPGFDTWQQEILSSASGLYTFKPEAVVLLLYADAYSDTWGDREKGCSVIEEWIGMVRILADSLPGVPVFVSSIDVSNVTCHFGAEVRLEVYFESYFNERLQQLHAAGCNVYVLPVKDAVMELGRKYFYSSKMWYVGSMPYSMKGLAAIAGLIARYTSVIKGAKKKCVAVDLDNTLWGGVIGEDGVSGIQLSNNKEGARFKDTQRVLKKMKEQGVMLAILSKNNPEDVEPVFSHPDMVLQHEDFVAEVINWEPKTVNIRQLAADLNIGLDAFVFLDDNPVEREQMKAECPEVEVIEFPKDTSQLPSVVAKAYEEYFLTLEVTSEDTKKTAMYRSETKRKAEMHNAVSMEDFLKRLKMTMTIHFMKPEEEKRVVQLINKTNQFNVTTKRYSQEEVHALVMGKDSDILTVHMADKYGDQGLVAVLIIKYARMVAEIDTFLMSCRVMGRKVEFEMMAQVKNLLQAKGIQTVKATYIRTEKNAPVENLYDKLGFTVLDGMCTAFGDRKEYRANVADLPAETGVFRKVNSAPGLERA</sequence>
<dbReference type="InterPro" id="IPR010037">
    <property type="entry name" value="FkbH_domain"/>
</dbReference>
<dbReference type="SUPFAM" id="SSF56784">
    <property type="entry name" value="HAD-like"/>
    <property type="match status" value="1"/>
</dbReference>
<dbReference type="Gene3D" id="3.40.50.1110">
    <property type="entry name" value="SGNH hydrolase"/>
    <property type="match status" value="1"/>
</dbReference>
<organism evidence="1 2">
    <name type="scientific">Succiniclasticum ruminis</name>
    <dbReference type="NCBI Taxonomy" id="40841"/>
    <lineage>
        <taxon>Bacteria</taxon>
        <taxon>Bacillati</taxon>
        <taxon>Bacillota</taxon>
        <taxon>Negativicutes</taxon>
        <taxon>Acidaminococcales</taxon>
        <taxon>Acidaminococcaceae</taxon>
        <taxon>Succiniclasticum</taxon>
    </lineage>
</organism>
<dbReference type="Proteomes" id="UP000198943">
    <property type="component" value="Unassembled WGS sequence"/>
</dbReference>
<dbReference type="NCBIfam" id="TIGR01686">
    <property type="entry name" value="FkbH"/>
    <property type="match status" value="1"/>
</dbReference>
<dbReference type="EMBL" id="FMYW01000001">
    <property type="protein sequence ID" value="SDB96927.1"/>
    <property type="molecule type" value="Genomic_DNA"/>
</dbReference>
<accession>A0A1G6HRJ8</accession>
<name>A0A1G6HRJ8_9FIRM</name>
<dbReference type="Gene3D" id="3.40.50.1000">
    <property type="entry name" value="HAD superfamily/HAD-like"/>
    <property type="match status" value="1"/>
</dbReference>
<proteinExistence type="predicted"/>
<dbReference type="Gene3D" id="3.40.630.30">
    <property type="match status" value="1"/>
</dbReference>
<dbReference type="AlphaFoldDB" id="A0A1G6HRJ8"/>
<gene>
    <name evidence="1" type="ORF">SAMN04487864_101199</name>
</gene>
<evidence type="ECO:0000313" key="2">
    <source>
        <dbReference type="Proteomes" id="UP000198943"/>
    </source>
</evidence>
<dbReference type="InterPro" id="IPR010033">
    <property type="entry name" value="HAD_SF_ppase_IIIC"/>
</dbReference>
<dbReference type="InterPro" id="IPR036412">
    <property type="entry name" value="HAD-like_sf"/>
</dbReference>
<dbReference type="SUPFAM" id="SSF55729">
    <property type="entry name" value="Acyl-CoA N-acyltransferases (Nat)"/>
    <property type="match status" value="1"/>
</dbReference>
<evidence type="ECO:0000313" key="1">
    <source>
        <dbReference type="EMBL" id="SDB96927.1"/>
    </source>
</evidence>